<sequence length="128" mass="14367">MWSAKALLYLLLPVSVLSVCTDPSTFPNSTATRFHHFTCGTEGQSALPRPHRSLSFRCPFRSPHDAFSDDMDGCEMTKCPVAAGELADKRCLLSFKAPEWNRRATLGAAYCIFSSLVHWRQLSPQLFR</sequence>
<keyword evidence="1" id="KW-0732">Signal</keyword>
<feature type="signal peptide" evidence="1">
    <location>
        <begin position="1"/>
        <end position="18"/>
    </location>
</feature>
<proteinExistence type="predicted"/>
<keyword evidence="3" id="KW-1185">Reference proteome</keyword>
<reference evidence="2" key="1">
    <citation type="submission" date="2023-06" db="EMBL/GenBank/DDBJ databases">
        <title>Genomic analysis of the entomopathogenic nematode Steinernema hermaphroditum.</title>
        <authorList>
            <person name="Schwarz E.M."/>
            <person name="Heppert J.K."/>
            <person name="Baniya A."/>
            <person name="Schwartz H.T."/>
            <person name="Tan C.-H."/>
            <person name="Antoshechkin I."/>
            <person name="Sternberg P.W."/>
            <person name="Goodrich-Blair H."/>
            <person name="Dillman A.R."/>
        </authorList>
    </citation>
    <scope>NUCLEOTIDE SEQUENCE</scope>
    <source>
        <strain evidence="2">PS9179</strain>
        <tissue evidence="2">Whole animal</tissue>
    </source>
</reference>
<comment type="caution">
    <text evidence="2">The sequence shown here is derived from an EMBL/GenBank/DDBJ whole genome shotgun (WGS) entry which is preliminary data.</text>
</comment>
<gene>
    <name evidence="2" type="ORF">QR680_005292</name>
</gene>
<protein>
    <recommendedName>
        <fullName evidence="4">Chitin-binding type-2 domain-containing protein</fullName>
    </recommendedName>
</protein>
<dbReference type="AlphaFoldDB" id="A0AA39HTP2"/>
<dbReference type="Proteomes" id="UP001175271">
    <property type="component" value="Unassembled WGS sequence"/>
</dbReference>
<feature type="chain" id="PRO_5041239445" description="Chitin-binding type-2 domain-containing protein" evidence="1">
    <location>
        <begin position="19"/>
        <end position="128"/>
    </location>
</feature>
<name>A0AA39HTP2_9BILA</name>
<dbReference type="EMBL" id="JAUCMV010000003">
    <property type="protein sequence ID" value="KAK0410728.1"/>
    <property type="molecule type" value="Genomic_DNA"/>
</dbReference>
<accession>A0AA39HTP2</accession>
<organism evidence="2 3">
    <name type="scientific">Steinernema hermaphroditum</name>
    <dbReference type="NCBI Taxonomy" id="289476"/>
    <lineage>
        <taxon>Eukaryota</taxon>
        <taxon>Metazoa</taxon>
        <taxon>Ecdysozoa</taxon>
        <taxon>Nematoda</taxon>
        <taxon>Chromadorea</taxon>
        <taxon>Rhabditida</taxon>
        <taxon>Tylenchina</taxon>
        <taxon>Panagrolaimomorpha</taxon>
        <taxon>Strongyloidoidea</taxon>
        <taxon>Steinernematidae</taxon>
        <taxon>Steinernema</taxon>
    </lineage>
</organism>
<evidence type="ECO:0000313" key="3">
    <source>
        <dbReference type="Proteomes" id="UP001175271"/>
    </source>
</evidence>
<evidence type="ECO:0000256" key="1">
    <source>
        <dbReference type="SAM" id="SignalP"/>
    </source>
</evidence>
<evidence type="ECO:0008006" key="4">
    <source>
        <dbReference type="Google" id="ProtNLM"/>
    </source>
</evidence>
<evidence type="ECO:0000313" key="2">
    <source>
        <dbReference type="EMBL" id="KAK0410728.1"/>
    </source>
</evidence>